<dbReference type="InterPro" id="IPR005078">
    <property type="entry name" value="Peptidase_C54"/>
</dbReference>
<protein>
    <recommendedName>
        <fullName evidence="4">Cysteine protease</fullName>
        <ecNumber evidence="4">3.4.22.-</ecNumber>
    </recommendedName>
</protein>
<dbReference type="GO" id="GO:0005737">
    <property type="term" value="C:cytoplasm"/>
    <property type="evidence" value="ECO:0007669"/>
    <property type="project" value="UniProtKB-SubCell"/>
</dbReference>
<dbReference type="GO" id="GO:0034727">
    <property type="term" value="P:piecemeal microautophagy of the nucleus"/>
    <property type="evidence" value="ECO:0007669"/>
    <property type="project" value="TreeGrafter"/>
</dbReference>
<dbReference type="AlphaFoldDB" id="A0A8S1Q904"/>
<evidence type="ECO:0000259" key="5">
    <source>
        <dbReference type="Pfam" id="PF03416"/>
    </source>
</evidence>
<dbReference type="GO" id="GO:0035973">
    <property type="term" value="P:aggrephagy"/>
    <property type="evidence" value="ECO:0007669"/>
    <property type="project" value="TreeGrafter"/>
</dbReference>
<comment type="caution">
    <text evidence="6">The sequence shown here is derived from an EMBL/GenBank/DDBJ whole genome shotgun (WGS) entry which is preliminary data.</text>
</comment>
<proteinExistence type="inferred from homology"/>
<dbReference type="Pfam" id="PF03416">
    <property type="entry name" value="Peptidase_C54"/>
    <property type="match status" value="1"/>
</dbReference>
<organism evidence="6 7">
    <name type="scientific">Paramecium primaurelia</name>
    <dbReference type="NCBI Taxonomy" id="5886"/>
    <lineage>
        <taxon>Eukaryota</taxon>
        <taxon>Sar</taxon>
        <taxon>Alveolata</taxon>
        <taxon>Ciliophora</taxon>
        <taxon>Intramacronucleata</taxon>
        <taxon>Oligohymenophorea</taxon>
        <taxon>Peniculida</taxon>
        <taxon>Parameciidae</taxon>
        <taxon>Paramecium</taxon>
    </lineage>
</organism>
<comment type="function">
    <text evidence="4">Cysteine protease that plays a key role in autophagy by mediating both proteolytic activation and delipidation of ATG8 family proteins.</text>
</comment>
<keyword evidence="2 4" id="KW-0378">Hydrolase</keyword>
<keyword evidence="1 4" id="KW-0645">Protease</keyword>
<comment type="subcellular location">
    <subcellularLocation>
        <location evidence="4">Cytoplasm</location>
    </subcellularLocation>
</comment>
<dbReference type="GO" id="GO:0004197">
    <property type="term" value="F:cysteine-type endopeptidase activity"/>
    <property type="evidence" value="ECO:0007669"/>
    <property type="project" value="TreeGrafter"/>
</dbReference>
<reference evidence="6" key="1">
    <citation type="submission" date="2021-01" db="EMBL/GenBank/DDBJ databases">
        <authorList>
            <consortium name="Genoscope - CEA"/>
            <person name="William W."/>
        </authorList>
    </citation>
    <scope>NUCLEOTIDE SEQUENCE</scope>
</reference>
<dbReference type="InterPro" id="IPR046792">
    <property type="entry name" value="Peptidase_C54_cat"/>
</dbReference>
<dbReference type="EMBL" id="CAJJDM010000155">
    <property type="protein sequence ID" value="CAD8112062.1"/>
    <property type="molecule type" value="Genomic_DNA"/>
</dbReference>
<sequence length="474" mass="56176">MQQIGHQILSKWYLTNYNYRALFQYEVKDEGYIMGQLIQKKEDILNVVIHTIRFTYRQGFQAYQCQDSYLTTDSGWGCLIRVGQMMMAELLKRHLKCFYNVDLFSFPSLLQEILQLFKDDDEMESLKGLERQLKYGFSIQKIMRIAYQEWGKKPGEWYSPNQIVQAIQKILSENNIPYCCSLSFIPFYESQIDLKAILQEMCMVENCHCEKRVFFIEQFLQDLEKLEIGKEEVVQVINGNDEINDVCYEDQQEQNKKEIRMLLKKYICQKCFVASRAVAVCLLSRIGCDEPNPDYIQAIRQFMKRKYFAGILGGRPKEANFIVGFVDNKFVVLDPHIVQEAKMNTEEYVKSCFPSEAIFMNDKEIDCSLGLVFYLNNFEDLIELIYDIQANQQINFFSFAHLEHYKYSDIKKEEQLIQIKEKQELIKEFVFKQQQQQQQILNLDISTYQYGYSNEINQQEQPIIKDMDSSYEEI</sequence>
<feature type="domain" description="Peptidase C54 catalytic" evidence="5">
    <location>
        <begin position="42"/>
        <end position="384"/>
    </location>
</feature>
<accession>A0A8S1Q904</accession>
<keyword evidence="4" id="KW-0963">Cytoplasm</keyword>
<keyword evidence="7" id="KW-1185">Reference proteome</keyword>
<evidence type="ECO:0000313" key="7">
    <source>
        <dbReference type="Proteomes" id="UP000688137"/>
    </source>
</evidence>
<name>A0A8S1Q904_PARPR</name>
<keyword evidence="4" id="KW-0653">Protein transport</keyword>
<keyword evidence="4" id="KW-0072">Autophagy</keyword>
<keyword evidence="4" id="KW-0813">Transport</keyword>
<dbReference type="GO" id="GO:0000045">
    <property type="term" value="P:autophagosome assembly"/>
    <property type="evidence" value="ECO:0007669"/>
    <property type="project" value="TreeGrafter"/>
</dbReference>
<evidence type="ECO:0000256" key="2">
    <source>
        <dbReference type="ARBA" id="ARBA00022801"/>
    </source>
</evidence>
<dbReference type="EC" id="3.4.22.-" evidence="4"/>
<evidence type="ECO:0000313" key="6">
    <source>
        <dbReference type="EMBL" id="CAD8112062.1"/>
    </source>
</evidence>
<comment type="similarity">
    <text evidence="4">Belongs to the peptidase C54 family.</text>
</comment>
<dbReference type="GO" id="GO:0016485">
    <property type="term" value="P:protein processing"/>
    <property type="evidence" value="ECO:0007669"/>
    <property type="project" value="TreeGrafter"/>
</dbReference>
<dbReference type="PANTHER" id="PTHR22624:SF49">
    <property type="entry name" value="CYSTEINE PROTEASE"/>
    <property type="match status" value="1"/>
</dbReference>
<dbReference type="PANTHER" id="PTHR22624">
    <property type="entry name" value="CYSTEINE PROTEASE ATG4"/>
    <property type="match status" value="1"/>
</dbReference>
<keyword evidence="3" id="KW-0788">Thiol protease</keyword>
<dbReference type="GO" id="GO:0015031">
    <property type="term" value="P:protein transport"/>
    <property type="evidence" value="ECO:0007669"/>
    <property type="project" value="UniProtKB-KW"/>
</dbReference>
<dbReference type="GO" id="GO:0000423">
    <property type="term" value="P:mitophagy"/>
    <property type="evidence" value="ECO:0007669"/>
    <property type="project" value="TreeGrafter"/>
</dbReference>
<gene>
    <name evidence="6" type="ORF">PPRIM_AZ9-3.1.T1500016</name>
</gene>
<dbReference type="Proteomes" id="UP000688137">
    <property type="component" value="Unassembled WGS sequence"/>
</dbReference>
<evidence type="ECO:0000256" key="1">
    <source>
        <dbReference type="ARBA" id="ARBA00022670"/>
    </source>
</evidence>
<dbReference type="GO" id="GO:0019786">
    <property type="term" value="F:protein-phosphatidylethanolamide deconjugating activity"/>
    <property type="evidence" value="ECO:0007669"/>
    <property type="project" value="InterPro"/>
</dbReference>
<evidence type="ECO:0000256" key="3">
    <source>
        <dbReference type="ARBA" id="ARBA00022807"/>
    </source>
</evidence>
<evidence type="ECO:0000256" key="4">
    <source>
        <dbReference type="RuleBase" id="RU363115"/>
    </source>
</evidence>